<evidence type="ECO:0000259" key="2">
    <source>
        <dbReference type="PROSITE" id="PS50181"/>
    </source>
</evidence>
<feature type="compositionally biased region" description="Polar residues" evidence="1">
    <location>
        <begin position="36"/>
        <end position="48"/>
    </location>
</feature>
<protein>
    <recommendedName>
        <fullName evidence="2">F-box domain-containing protein</fullName>
    </recommendedName>
</protein>
<dbReference type="GeneID" id="20313408"/>
<evidence type="ECO:0000313" key="3">
    <source>
        <dbReference type="EMBL" id="EHY60825.1"/>
    </source>
</evidence>
<dbReference type="AlphaFoldDB" id="H6CAM8"/>
<dbReference type="InterPro" id="IPR036047">
    <property type="entry name" value="F-box-like_dom_sf"/>
</dbReference>
<sequence>MTDIGIAQGQRRTPPLQTRQTLLPFRPVANTYFDTSEPQQCDSGSASGISHPGKPPTHLPTEIWDQILGSLGTLALKTFRLVCRQWSVIGTPYLFSTVYVNNWYDSWSHLIDIATSPKADLVQRLVWNAVVLPQDCLDADKWSHRYQNLLRGLPHSEMLRFYGAFKFLAEQRYGLTGSIKTPEMVEAMWSLRHCRELVLSDDFDLETACLDAHVRSKVQQDSNIIYKPSTWSLKPRMWVEGGDTFPFHCLGDEMSMFTECASITSMTVDLWASHWQFFIAKTMIQGQGAYRREFSHPTVQSLTLSVKFCRVPWFNEEIEGPSVMNVLEGAFTAAASLPNLHELHVEPAFVEAGPGHMQFMRDLWLGPSNSDDSASDVDDSQIPEDPDLDESYDAQAERMLIQPTTLAADLVGLYGHVHGCSGAVINSVYAELCPRLTEMPSLRLLHLHNCSLNARLFLGWLCARSWTSPSKLSIHLRGPCVVYGLPGRVFLQALEPLRVKLFYDVQNLFSCPVLAQIPRPAEEIELCTIYHCRPTADFPHHQYRINWDPRQDAEGLVVHNEDIAAVSSFEWRKLHDSEKLHHDVQLSNSDAIERLLRKHIGEGVVDSDYTYCFWMTEYSRSFSWSPGRLGDIADDEGICIALFHLTIHSYAHM</sequence>
<feature type="region of interest" description="Disordered" evidence="1">
    <location>
        <begin position="36"/>
        <end position="55"/>
    </location>
</feature>
<dbReference type="InterPro" id="IPR001810">
    <property type="entry name" value="F-box_dom"/>
</dbReference>
<evidence type="ECO:0000256" key="1">
    <source>
        <dbReference type="SAM" id="MobiDB-lite"/>
    </source>
</evidence>
<dbReference type="RefSeq" id="XP_009161286.1">
    <property type="nucleotide sequence ID" value="XM_009163038.1"/>
</dbReference>
<gene>
    <name evidence="3" type="ORF">HMPREF1120_08769</name>
</gene>
<dbReference type="PROSITE" id="PS50181">
    <property type="entry name" value="FBOX"/>
    <property type="match status" value="1"/>
</dbReference>
<dbReference type="InParanoid" id="H6CAM8"/>
<dbReference type="SUPFAM" id="SSF81383">
    <property type="entry name" value="F-box domain"/>
    <property type="match status" value="1"/>
</dbReference>
<dbReference type="Proteomes" id="UP000007304">
    <property type="component" value="Unassembled WGS sequence"/>
</dbReference>
<accession>H6CAM8</accession>
<feature type="compositionally biased region" description="Acidic residues" evidence="1">
    <location>
        <begin position="373"/>
        <end position="388"/>
    </location>
</feature>
<feature type="region of interest" description="Disordered" evidence="1">
    <location>
        <begin position="369"/>
        <end position="388"/>
    </location>
</feature>
<dbReference type="HOGENOM" id="CLU_419787_0_0_1"/>
<proteinExistence type="predicted"/>
<reference evidence="3" key="1">
    <citation type="submission" date="2011-07" db="EMBL/GenBank/DDBJ databases">
        <title>The Genome Sequence of Exophiala (Wangiella) dermatitidis NIH/UT8656.</title>
        <authorList>
            <consortium name="The Broad Institute Genome Sequencing Platform"/>
            <person name="Cuomo C."/>
            <person name="Wang Z."/>
            <person name="Hunicke-Smith S."/>
            <person name="Szanislo P.J."/>
            <person name="Earl A."/>
            <person name="Young S.K."/>
            <person name="Zeng Q."/>
            <person name="Gargeya S."/>
            <person name="Fitzgerald M."/>
            <person name="Haas B."/>
            <person name="Abouelleil A."/>
            <person name="Alvarado L."/>
            <person name="Arachchi H.M."/>
            <person name="Berlin A."/>
            <person name="Brown A."/>
            <person name="Chapman S.B."/>
            <person name="Chen Z."/>
            <person name="Dunbar C."/>
            <person name="Freedman E."/>
            <person name="Gearin G."/>
            <person name="Gellesch M."/>
            <person name="Goldberg J."/>
            <person name="Griggs A."/>
            <person name="Gujja S."/>
            <person name="Heiman D."/>
            <person name="Howarth C."/>
            <person name="Larson L."/>
            <person name="Lui A."/>
            <person name="MacDonald P.J.P."/>
            <person name="Montmayeur A."/>
            <person name="Murphy C."/>
            <person name="Neiman D."/>
            <person name="Pearson M."/>
            <person name="Priest M."/>
            <person name="Roberts A."/>
            <person name="Saif S."/>
            <person name="Shea T."/>
            <person name="Shenoy N."/>
            <person name="Sisk P."/>
            <person name="Stolte C."/>
            <person name="Sykes S."/>
            <person name="Wortman J."/>
            <person name="Nusbaum C."/>
            <person name="Birren B."/>
        </authorList>
    </citation>
    <scope>NUCLEOTIDE SEQUENCE</scope>
    <source>
        <strain evidence="3">NIH/UT8656</strain>
    </source>
</reference>
<dbReference type="VEuPathDB" id="FungiDB:HMPREF1120_08769"/>
<keyword evidence="4" id="KW-1185">Reference proteome</keyword>
<dbReference type="Pfam" id="PF00646">
    <property type="entry name" value="F-box"/>
    <property type="match status" value="1"/>
</dbReference>
<organism evidence="3 4">
    <name type="scientific">Exophiala dermatitidis (strain ATCC 34100 / CBS 525.76 / NIH/UT8656)</name>
    <name type="common">Black yeast</name>
    <name type="synonym">Wangiella dermatitidis</name>
    <dbReference type="NCBI Taxonomy" id="858893"/>
    <lineage>
        <taxon>Eukaryota</taxon>
        <taxon>Fungi</taxon>
        <taxon>Dikarya</taxon>
        <taxon>Ascomycota</taxon>
        <taxon>Pezizomycotina</taxon>
        <taxon>Eurotiomycetes</taxon>
        <taxon>Chaetothyriomycetidae</taxon>
        <taxon>Chaetothyriales</taxon>
        <taxon>Herpotrichiellaceae</taxon>
        <taxon>Exophiala</taxon>
    </lineage>
</organism>
<dbReference type="EMBL" id="JH226137">
    <property type="protein sequence ID" value="EHY60825.1"/>
    <property type="molecule type" value="Genomic_DNA"/>
</dbReference>
<evidence type="ECO:0000313" key="4">
    <source>
        <dbReference type="Proteomes" id="UP000007304"/>
    </source>
</evidence>
<dbReference type="CDD" id="cd09917">
    <property type="entry name" value="F-box_SF"/>
    <property type="match status" value="1"/>
</dbReference>
<name>H6CAM8_EXODN</name>
<feature type="domain" description="F-box" evidence="2">
    <location>
        <begin position="53"/>
        <end position="98"/>
    </location>
</feature>